<reference evidence="4" key="1">
    <citation type="submission" date="2016-10" db="EMBL/GenBank/DDBJ databases">
        <authorList>
            <person name="Varghese N."/>
            <person name="Submissions S."/>
        </authorList>
    </citation>
    <scope>NUCLEOTIDE SEQUENCE [LARGE SCALE GENOMIC DNA]</scope>
    <source>
        <strain evidence="4">DSM 16471</strain>
    </source>
</reference>
<dbReference type="AlphaFoldDB" id="A0A1H7WQN6"/>
<dbReference type="Pfam" id="PF02638">
    <property type="entry name" value="GHL10"/>
    <property type="match status" value="1"/>
</dbReference>
<feature type="domain" description="Glycosyl hydrolase-like 10" evidence="2">
    <location>
        <begin position="30"/>
        <end position="347"/>
    </location>
</feature>
<dbReference type="STRING" id="228957.SAMN04488008_11247"/>
<dbReference type="RefSeq" id="WP_091627267.1">
    <property type="nucleotide sequence ID" value="NZ_FNZN01000012.1"/>
</dbReference>
<evidence type="ECO:0000313" key="4">
    <source>
        <dbReference type="Proteomes" id="UP000198990"/>
    </source>
</evidence>
<dbReference type="InterPro" id="IPR017853">
    <property type="entry name" value="GH"/>
</dbReference>
<evidence type="ECO:0000256" key="1">
    <source>
        <dbReference type="ARBA" id="ARBA00022729"/>
    </source>
</evidence>
<evidence type="ECO:0000313" key="3">
    <source>
        <dbReference type="EMBL" id="SEM23338.1"/>
    </source>
</evidence>
<evidence type="ECO:0000259" key="2">
    <source>
        <dbReference type="Pfam" id="PF02638"/>
    </source>
</evidence>
<dbReference type="PANTHER" id="PTHR43405">
    <property type="entry name" value="GLYCOSYL HYDROLASE DIGH"/>
    <property type="match status" value="1"/>
</dbReference>
<organism evidence="3 4">
    <name type="scientific">Maribacter orientalis</name>
    <dbReference type="NCBI Taxonomy" id="228957"/>
    <lineage>
        <taxon>Bacteria</taxon>
        <taxon>Pseudomonadati</taxon>
        <taxon>Bacteroidota</taxon>
        <taxon>Flavobacteriia</taxon>
        <taxon>Flavobacteriales</taxon>
        <taxon>Flavobacteriaceae</taxon>
        <taxon>Maribacter</taxon>
    </lineage>
</organism>
<keyword evidence="3" id="KW-0449">Lipoprotein</keyword>
<protein>
    <submittedName>
        <fullName evidence="3">Uncharacterized lipoprotein YddW, UPF0748 family</fullName>
    </submittedName>
</protein>
<dbReference type="InterPro" id="IPR052177">
    <property type="entry name" value="Divisome_Glycosyl_Hydrolase"/>
</dbReference>
<name>A0A1H7WQN6_9FLAO</name>
<accession>A0A1H7WQN6</accession>
<dbReference type="SUPFAM" id="SSF51445">
    <property type="entry name" value="(Trans)glycosidases"/>
    <property type="match status" value="1"/>
</dbReference>
<dbReference type="PANTHER" id="PTHR43405:SF1">
    <property type="entry name" value="GLYCOSYL HYDROLASE DIGH"/>
    <property type="match status" value="1"/>
</dbReference>
<keyword evidence="1" id="KW-0732">Signal</keyword>
<dbReference type="Gene3D" id="3.20.20.80">
    <property type="entry name" value="Glycosidases"/>
    <property type="match status" value="1"/>
</dbReference>
<gene>
    <name evidence="3" type="ORF">SAMN04488008_11247</name>
</gene>
<sequence>MSKYTYFLFIIVLFNSCSIFKSYEKHPKTEFRGVWIATVVNIDWPKNGNDSTEKQKADYIKILDFYQKENYNAVIVQIRAAGDAFYASDYAPWSRFLTGKEGIPPLWNTDVLEWMILEAHHRGMEFHAWLNPYRATFDENFEVLDESHDYCTHPEWMVHYGKKNYYNPGLPEVRNHFSNIITEIVSNYDVDAIHFDDYFYPYKIKDEVFNDSTTFETYAKQDQTIDDWRRSNIDSLVKQSHETIKAIKPWVQFGISPFGVWKNNSTDPKGSNTKAGQTTYEDLYADPLLWMEKGWIDYLAPQVYWSMDLPVASHKTIVDWWSKNNFNTNLYIGNGAYKVRNNSDNAWDDIKELPMQLELARETPQVSGNIMFSAKSLMSDKVDVVEYIHKKYYKLPALSPAFPLSKKNIFKTPRLSITEQNEKDFILHLDDTKNMRYALLYRTGRKAKDEYPIKKLVFKIFLDGNPNRLLIPRNQISDKFLALSFIDVYGVETEPTIINIKQLAKNGTKR</sequence>
<proteinExistence type="predicted"/>
<dbReference type="Proteomes" id="UP000198990">
    <property type="component" value="Unassembled WGS sequence"/>
</dbReference>
<dbReference type="InterPro" id="IPR003790">
    <property type="entry name" value="GHL10"/>
</dbReference>
<dbReference type="OrthoDB" id="9773203at2"/>
<keyword evidence="4" id="KW-1185">Reference proteome</keyword>
<dbReference type="EMBL" id="FNZN01000012">
    <property type="protein sequence ID" value="SEM23338.1"/>
    <property type="molecule type" value="Genomic_DNA"/>
</dbReference>